<reference evidence="1 2" key="1">
    <citation type="submission" date="2019-04" db="EMBL/GenBank/DDBJ databases">
        <title>Sphingomonas psychrotolerans sp. nov., isolated from soil in the Tianshan Mountains, Xinjiang, China.</title>
        <authorList>
            <person name="Luo Y."/>
            <person name="Sheng H."/>
        </authorList>
    </citation>
    <scope>NUCLEOTIDE SEQUENCE [LARGE SCALE GENOMIC DNA]</scope>
    <source>
        <strain evidence="1 2">KIS18-15</strain>
    </source>
</reference>
<dbReference type="EMBL" id="SRXU01000005">
    <property type="protein sequence ID" value="TGX41442.1"/>
    <property type="molecule type" value="Genomic_DNA"/>
</dbReference>
<sequence>MSLHEVLATALAQALRTHAPLGVAINGVFDAPPARAVRPYAVVEEAVLTDWSTKDMAGREGRLTIALFDLGERTSRLRALTGEVSAALAAVPRDLGEGWRIVSLDFVRSRVVREGEARTAAIIEFRVRVLQAN</sequence>
<protein>
    <submittedName>
        <fullName evidence="1">DUF3168 domain-containing protein</fullName>
    </submittedName>
</protein>
<dbReference type="Proteomes" id="UP000309848">
    <property type="component" value="Unassembled WGS sequence"/>
</dbReference>
<dbReference type="Pfam" id="PF11367">
    <property type="entry name" value="Tail_completion_gp17"/>
    <property type="match status" value="1"/>
</dbReference>
<gene>
    <name evidence="1" type="ORF">E5A74_12480</name>
</gene>
<proteinExistence type="predicted"/>
<dbReference type="Gene3D" id="3.30.2000.30">
    <property type="match status" value="1"/>
</dbReference>
<evidence type="ECO:0000313" key="2">
    <source>
        <dbReference type="Proteomes" id="UP000309848"/>
    </source>
</evidence>
<organism evidence="1 2">
    <name type="scientific">Sphingomonas naasensis</name>
    <dbReference type="NCBI Taxonomy" id="1344951"/>
    <lineage>
        <taxon>Bacteria</taxon>
        <taxon>Pseudomonadati</taxon>
        <taxon>Pseudomonadota</taxon>
        <taxon>Alphaproteobacteria</taxon>
        <taxon>Sphingomonadales</taxon>
        <taxon>Sphingomonadaceae</taxon>
        <taxon>Sphingomonas</taxon>
    </lineage>
</organism>
<evidence type="ECO:0000313" key="1">
    <source>
        <dbReference type="EMBL" id="TGX41442.1"/>
    </source>
</evidence>
<name>A0A4V3QW69_9SPHN</name>
<dbReference type="InterPro" id="IPR021508">
    <property type="entry name" value="Gp17-like"/>
</dbReference>
<comment type="caution">
    <text evidence="1">The sequence shown here is derived from an EMBL/GenBank/DDBJ whole genome shotgun (WGS) entry which is preliminary data.</text>
</comment>
<keyword evidence="2" id="KW-1185">Reference proteome</keyword>
<dbReference type="AlphaFoldDB" id="A0A4V3QW69"/>
<dbReference type="OrthoDB" id="7450850at2"/>
<dbReference type="RefSeq" id="WP_135985411.1">
    <property type="nucleotide sequence ID" value="NZ_JAASQM010000003.1"/>
</dbReference>
<dbReference type="InterPro" id="IPR053745">
    <property type="entry name" value="Viral_Tail_Comp_sf"/>
</dbReference>
<accession>A0A4V3QW69</accession>